<name>A0A6P2Y4X5_BURL3</name>
<feature type="signal peptide" evidence="2">
    <location>
        <begin position="1"/>
        <end position="26"/>
    </location>
</feature>
<dbReference type="AlphaFoldDB" id="A0A6P2Y4X5"/>
<dbReference type="Proteomes" id="UP000494110">
    <property type="component" value="Unassembled WGS sequence"/>
</dbReference>
<evidence type="ECO:0000256" key="2">
    <source>
        <dbReference type="SAM" id="SignalP"/>
    </source>
</evidence>
<organism evidence="3 4">
    <name type="scientific">Burkholderia lata (strain ATCC 17760 / DSM 23089 / LMG 22485 / NCIMB 9086 / R18194 / 383)</name>
    <dbReference type="NCBI Taxonomy" id="482957"/>
    <lineage>
        <taxon>Bacteria</taxon>
        <taxon>Pseudomonadati</taxon>
        <taxon>Pseudomonadota</taxon>
        <taxon>Betaproteobacteria</taxon>
        <taxon>Burkholderiales</taxon>
        <taxon>Burkholderiaceae</taxon>
        <taxon>Burkholderia</taxon>
        <taxon>Burkholderia cepacia complex</taxon>
    </lineage>
</organism>
<evidence type="ECO:0000313" key="4">
    <source>
        <dbReference type="Proteomes" id="UP000494110"/>
    </source>
</evidence>
<proteinExistence type="predicted"/>
<sequence>MNKLALYVLATVAATASVSASFSAWAAPASTVTRAQVTAELAAVRAAGYRQTGEDPYYPARLSEALMKVGSTAGQSTADTSGYGTMSPTASESGSIARELPIYRGR</sequence>
<dbReference type="EMBL" id="CABVQN010000016">
    <property type="protein sequence ID" value="VWD16764.1"/>
    <property type="molecule type" value="Genomic_DNA"/>
</dbReference>
<evidence type="ECO:0000313" key="3">
    <source>
        <dbReference type="EMBL" id="VWD16764.1"/>
    </source>
</evidence>
<feature type="region of interest" description="Disordered" evidence="1">
    <location>
        <begin position="75"/>
        <end position="106"/>
    </location>
</feature>
<accession>A0A6P2Y4X5</accession>
<dbReference type="Pfam" id="PF13663">
    <property type="entry name" value="DUF4148"/>
    <property type="match status" value="1"/>
</dbReference>
<protein>
    <submittedName>
        <fullName evidence="3">Purine nucleoside phosphorylase</fullName>
    </submittedName>
</protein>
<gene>
    <name evidence="3" type="ORF">BLA39750_03616</name>
</gene>
<evidence type="ECO:0000256" key="1">
    <source>
        <dbReference type="SAM" id="MobiDB-lite"/>
    </source>
</evidence>
<dbReference type="RefSeq" id="WP_175013399.1">
    <property type="nucleotide sequence ID" value="NZ_CABVQN010000016.1"/>
</dbReference>
<keyword evidence="2" id="KW-0732">Signal</keyword>
<feature type="compositionally biased region" description="Polar residues" evidence="1">
    <location>
        <begin position="75"/>
        <end position="94"/>
    </location>
</feature>
<reference evidence="3 4" key="1">
    <citation type="submission" date="2019-09" db="EMBL/GenBank/DDBJ databases">
        <authorList>
            <person name="Depoorter E."/>
        </authorList>
    </citation>
    <scope>NUCLEOTIDE SEQUENCE [LARGE SCALE GENOMIC DNA]</scope>
    <source>
        <strain evidence="3">R-39750</strain>
    </source>
</reference>
<dbReference type="InterPro" id="IPR025421">
    <property type="entry name" value="DUF4148"/>
</dbReference>
<feature type="chain" id="PRO_5026769400" evidence="2">
    <location>
        <begin position="27"/>
        <end position="106"/>
    </location>
</feature>